<reference evidence="12" key="2">
    <citation type="submission" date="2022-06" db="UniProtKB">
        <authorList>
            <consortium name="EnsemblMetazoa"/>
        </authorList>
    </citation>
    <scope>IDENTIFICATION</scope>
    <source>
        <strain evidence="12">PS312</strain>
    </source>
</reference>
<dbReference type="Gene3D" id="3.40.390.10">
    <property type="entry name" value="Collagenase (Catalytic Domain)"/>
    <property type="match status" value="1"/>
</dbReference>
<dbReference type="EnsemblMetazoa" id="PPA12285.1">
    <property type="protein sequence ID" value="PPA12285.1"/>
    <property type="gene ID" value="WBGene00101839"/>
</dbReference>
<dbReference type="PANTHER" id="PTHR10127:SF875">
    <property type="entry name" value="ZINC METALLOPROTEINASE NAS-28"/>
    <property type="match status" value="1"/>
</dbReference>
<dbReference type="SMART" id="SM00235">
    <property type="entry name" value="ZnMc"/>
    <property type="match status" value="1"/>
</dbReference>
<keyword evidence="6 10" id="KW-0482">Metalloprotease</keyword>
<dbReference type="SUPFAM" id="SSF55486">
    <property type="entry name" value="Metalloproteases ('zincins'), catalytic domain"/>
    <property type="match status" value="1"/>
</dbReference>
<comment type="caution">
    <text evidence="9">Lacks conserved residue(s) required for the propagation of feature annotation.</text>
</comment>
<dbReference type="PROSITE" id="PS01180">
    <property type="entry name" value="CUB"/>
    <property type="match status" value="1"/>
</dbReference>
<dbReference type="InterPro" id="IPR035914">
    <property type="entry name" value="Sperma_CUB_dom_sf"/>
</dbReference>
<dbReference type="EC" id="3.4.24.-" evidence="11"/>
<feature type="binding site" evidence="10">
    <location>
        <position position="282"/>
    </location>
    <ligand>
        <name>Zn(2+)</name>
        <dbReference type="ChEBI" id="CHEBI:29105"/>
        <note>catalytic</note>
    </ligand>
</feature>
<reference evidence="13" key="1">
    <citation type="journal article" date="2008" name="Nat. Genet.">
        <title>The Pristionchus pacificus genome provides a unique perspective on nematode lifestyle and parasitism.</title>
        <authorList>
            <person name="Dieterich C."/>
            <person name="Clifton S.W."/>
            <person name="Schuster L.N."/>
            <person name="Chinwalla A."/>
            <person name="Delehaunty K."/>
            <person name="Dinkelacker I."/>
            <person name="Fulton L."/>
            <person name="Fulton R."/>
            <person name="Godfrey J."/>
            <person name="Minx P."/>
            <person name="Mitreva M."/>
            <person name="Roeseler W."/>
            <person name="Tian H."/>
            <person name="Witte H."/>
            <person name="Yang S.P."/>
            <person name="Wilson R.K."/>
            <person name="Sommer R.J."/>
        </authorList>
    </citation>
    <scope>NUCLEOTIDE SEQUENCE [LARGE SCALE GENOMIC DNA]</scope>
    <source>
        <strain evidence="13">PS312</strain>
    </source>
</reference>
<dbReference type="GO" id="GO:0018996">
    <property type="term" value="P:molting cycle, collagen and cuticulin-based cuticle"/>
    <property type="evidence" value="ECO:0007669"/>
    <property type="project" value="UniProtKB-ARBA"/>
</dbReference>
<evidence type="ECO:0000256" key="11">
    <source>
        <dbReference type="RuleBase" id="RU361183"/>
    </source>
</evidence>
<keyword evidence="7" id="KW-1015">Disulfide bond</keyword>
<proteinExistence type="predicted"/>
<dbReference type="PRINTS" id="PR00480">
    <property type="entry name" value="ASTACIN"/>
</dbReference>
<evidence type="ECO:0000256" key="1">
    <source>
        <dbReference type="ARBA" id="ARBA00022536"/>
    </source>
</evidence>
<evidence type="ECO:0000313" key="13">
    <source>
        <dbReference type="Proteomes" id="UP000005239"/>
    </source>
</evidence>
<name>A0A2A6CJY3_PRIPA</name>
<dbReference type="FunFam" id="3.40.390.10:FF:000028">
    <property type="entry name" value="Zinc metalloproteinase"/>
    <property type="match status" value="1"/>
</dbReference>
<keyword evidence="8" id="KW-0325">Glycoprotein</keyword>
<feature type="binding site" evidence="10">
    <location>
        <position position="292"/>
    </location>
    <ligand>
        <name>Zn(2+)</name>
        <dbReference type="ChEBI" id="CHEBI:29105"/>
        <note>catalytic</note>
    </ligand>
</feature>
<dbReference type="AlphaFoldDB" id="A0A2A6CJY3"/>
<dbReference type="Proteomes" id="UP000005239">
    <property type="component" value="Unassembled WGS sequence"/>
</dbReference>
<dbReference type="CDD" id="cd04280">
    <property type="entry name" value="ZnMc_astacin_like"/>
    <property type="match status" value="1"/>
</dbReference>
<keyword evidence="11" id="KW-0732">Signal</keyword>
<evidence type="ECO:0000256" key="4">
    <source>
        <dbReference type="ARBA" id="ARBA00022801"/>
    </source>
</evidence>
<evidence type="ECO:0000256" key="8">
    <source>
        <dbReference type="ARBA" id="ARBA00023180"/>
    </source>
</evidence>
<sequence>MADYQRKVIIILLLAVAAAAAAGESTTQGPKKSIIDEKSEKTAEDLEKVKQSLQHLNEKVIARSNTTAESPHLKILLGLDLGPESNETRVNEAEMNKGVKEYLMGGDISVNPSQAAALVAAHGATTHTPPPKDEIEEKKIVQHRKRAVSLFDVLHATTAPTVKHICAESPNESNNLELTTPASARRVKRGFQTDPKYAWDPTKPIPYFFDPSLAASSIAVIQQGIALWQNNTCLNFVENPSGDNALRFFSGAGCYASIGRQGTQTQDVSIGVGCDNLGTVMHETNHAIGFFHTMSRPDRDNFISINFANVDASEQYNFVQNAPGTDNSFNVTYDYSSVMEYDQYAWAANSSIPTIIALDKWMQTTMGQRTGAAWSDIKQANLAYSCPAKCPGKTCSNGGIANSRDCTKCLCPPGFGGASCDDVAVGDAAVCNGGTLTATAQPQTVLAAAGTNDYVAYPTATNCYWMINAPAGKKVTFQLTAAPVSCVQGCVWQGVEIYMGNFDAWGVTGLPPVSCADRQRASLIWASIVAVRVLSFIVAQEARIATHAVLGPENVLLDEVDQSVEEGTSSEMELEMRSEKRLLDRVRTNYKTMCFNRLSGELNSRINPPHPLDVDVETGVSFFKTAIFLVFAKML</sequence>
<evidence type="ECO:0000256" key="2">
    <source>
        <dbReference type="ARBA" id="ARBA00022670"/>
    </source>
</evidence>
<dbReference type="GO" id="GO:0005615">
    <property type="term" value="C:extracellular space"/>
    <property type="evidence" value="ECO:0000318"/>
    <property type="project" value="GO_Central"/>
</dbReference>
<evidence type="ECO:0000313" key="12">
    <source>
        <dbReference type="EnsemblMetazoa" id="PPA12285.1"/>
    </source>
</evidence>
<dbReference type="GO" id="GO:0008270">
    <property type="term" value="F:zinc ion binding"/>
    <property type="evidence" value="ECO:0007669"/>
    <property type="project" value="UniProtKB-UniRule"/>
</dbReference>
<evidence type="ECO:0000256" key="7">
    <source>
        <dbReference type="ARBA" id="ARBA00023157"/>
    </source>
</evidence>
<accession>A0A2A6CJY3</accession>
<comment type="cofactor">
    <cofactor evidence="10 11">
        <name>Zn(2+)</name>
        <dbReference type="ChEBI" id="CHEBI:29105"/>
    </cofactor>
    <text evidence="10 11">Binds 1 zinc ion per subunit.</text>
</comment>
<feature type="binding site" evidence="10">
    <location>
        <position position="286"/>
    </location>
    <ligand>
        <name>Zn(2+)</name>
        <dbReference type="ChEBI" id="CHEBI:29105"/>
        <note>catalytic</note>
    </ligand>
</feature>
<keyword evidence="2 10" id="KW-0645">Protease</keyword>
<feature type="signal peptide" evidence="11">
    <location>
        <begin position="1"/>
        <end position="23"/>
    </location>
</feature>
<evidence type="ECO:0000256" key="10">
    <source>
        <dbReference type="PROSITE-ProRule" id="PRU01211"/>
    </source>
</evidence>
<gene>
    <name evidence="12" type="primary">WBGene00101839</name>
</gene>
<evidence type="ECO:0000256" key="5">
    <source>
        <dbReference type="ARBA" id="ARBA00022833"/>
    </source>
</evidence>
<dbReference type="InterPro" id="IPR024079">
    <property type="entry name" value="MetalloPept_cat_dom_sf"/>
</dbReference>
<dbReference type="GO" id="GO:0006508">
    <property type="term" value="P:proteolysis"/>
    <property type="evidence" value="ECO:0007669"/>
    <property type="project" value="UniProtKB-KW"/>
</dbReference>
<dbReference type="PANTHER" id="PTHR10127">
    <property type="entry name" value="DISCOIDIN, CUB, EGF, LAMININ , AND ZINC METALLOPROTEASE DOMAIN CONTAINING"/>
    <property type="match status" value="1"/>
</dbReference>
<accession>A0A8R1YBS3</accession>
<feature type="active site" evidence="10">
    <location>
        <position position="283"/>
    </location>
</feature>
<evidence type="ECO:0000256" key="6">
    <source>
        <dbReference type="ARBA" id="ARBA00023049"/>
    </source>
</evidence>
<dbReference type="InterPro" id="IPR001506">
    <property type="entry name" value="Peptidase_M12A"/>
</dbReference>
<dbReference type="InterPro" id="IPR006026">
    <property type="entry name" value="Peptidase_Metallo"/>
</dbReference>
<keyword evidence="4 10" id="KW-0378">Hydrolase</keyword>
<dbReference type="GO" id="GO:0004222">
    <property type="term" value="F:metalloendopeptidase activity"/>
    <property type="evidence" value="ECO:0000318"/>
    <property type="project" value="GO_Central"/>
</dbReference>
<dbReference type="SUPFAM" id="SSF49854">
    <property type="entry name" value="Spermadhesin, CUB domain"/>
    <property type="match status" value="1"/>
</dbReference>
<dbReference type="PROSITE" id="PS51864">
    <property type="entry name" value="ASTACIN"/>
    <property type="match status" value="1"/>
</dbReference>
<dbReference type="InterPro" id="IPR000859">
    <property type="entry name" value="CUB_dom"/>
</dbReference>
<keyword evidence="5 10" id="KW-0862">Zinc</keyword>
<evidence type="ECO:0000256" key="3">
    <source>
        <dbReference type="ARBA" id="ARBA00022723"/>
    </source>
</evidence>
<keyword evidence="1" id="KW-0245">EGF-like domain</keyword>
<evidence type="ECO:0000256" key="9">
    <source>
        <dbReference type="PROSITE-ProRule" id="PRU00059"/>
    </source>
</evidence>
<protein>
    <recommendedName>
        <fullName evidence="11">Metalloendopeptidase</fullName>
        <ecNumber evidence="11">3.4.24.-</ecNumber>
    </recommendedName>
</protein>
<keyword evidence="13" id="KW-1185">Reference proteome</keyword>
<feature type="chain" id="PRO_5042620830" description="Metalloendopeptidase" evidence="11">
    <location>
        <begin position="24"/>
        <end position="635"/>
    </location>
</feature>
<dbReference type="InterPro" id="IPR034035">
    <property type="entry name" value="Astacin-like_dom"/>
</dbReference>
<keyword evidence="3 10" id="KW-0479">Metal-binding</keyword>
<organism evidence="12 13">
    <name type="scientific">Pristionchus pacificus</name>
    <name type="common">Parasitic nematode worm</name>
    <dbReference type="NCBI Taxonomy" id="54126"/>
    <lineage>
        <taxon>Eukaryota</taxon>
        <taxon>Metazoa</taxon>
        <taxon>Ecdysozoa</taxon>
        <taxon>Nematoda</taxon>
        <taxon>Chromadorea</taxon>
        <taxon>Rhabditida</taxon>
        <taxon>Rhabditina</taxon>
        <taxon>Diplogasteromorpha</taxon>
        <taxon>Diplogasteroidea</taxon>
        <taxon>Neodiplogasteridae</taxon>
        <taxon>Pristionchus</taxon>
    </lineage>
</organism>
<dbReference type="OrthoDB" id="5866228at2759"/>
<dbReference type="Pfam" id="PF01400">
    <property type="entry name" value="Astacin"/>
    <property type="match status" value="1"/>
</dbReference>